<keyword evidence="1" id="KW-0812">Transmembrane</keyword>
<accession>A0A7C4VW75</accession>
<sequence>MKRIINSRVESPSPLLQELYSQLIQNRLKLSILGAKLSTLRSSIQDVEKKLKKLPLIEQEYLNLERDYKVKQNLYTVLVQKYEELKLSAASMETNTPQIIDPPHVPDVPSKPEKKLTLGIGGVTGLFLGIISVFLREVTDRKIRTVDELQELVRVPVLVNAKDDQKRAVKTILSHIFVNYPSHKLVLVSSPDDIQSVDNAYRIICEVLEEASINFDTVDLWREESLKLVQTLENAIEEKLSKNEYLIIKAPDFKSSYDSMIVSKKVHGLILTLRLNSSGKSELVRTLALLEENNIELYGILVM</sequence>
<evidence type="ECO:0000259" key="2">
    <source>
        <dbReference type="Pfam" id="PF13807"/>
    </source>
</evidence>
<dbReference type="GO" id="GO:0004713">
    <property type="term" value="F:protein tyrosine kinase activity"/>
    <property type="evidence" value="ECO:0007669"/>
    <property type="project" value="TreeGrafter"/>
</dbReference>
<protein>
    <recommendedName>
        <fullName evidence="2">Tyrosine-protein kinase G-rich domain-containing protein</fullName>
    </recommendedName>
</protein>
<name>A0A7C4VW75_FERPE</name>
<feature type="transmembrane region" description="Helical" evidence="1">
    <location>
        <begin position="116"/>
        <end position="135"/>
    </location>
</feature>
<dbReference type="InterPro" id="IPR050445">
    <property type="entry name" value="Bact_polysacc_biosynth/exp"/>
</dbReference>
<reference evidence="3" key="1">
    <citation type="journal article" date="2020" name="mSystems">
        <title>Genome- and Community-Level Interaction Insights into Carbon Utilization and Element Cycling Functions of Hydrothermarchaeota in Hydrothermal Sediment.</title>
        <authorList>
            <person name="Zhou Z."/>
            <person name="Liu Y."/>
            <person name="Xu W."/>
            <person name="Pan J."/>
            <person name="Luo Z.H."/>
            <person name="Li M."/>
        </authorList>
    </citation>
    <scope>NUCLEOTIDE SEQUENCE [LARGE SCALE GENOMIC DNA]</scope>
    <source>
        <strain evidence="3">SpSt-604</strain>
    </source>
</reference>
<feature type="domain" description="Tyrosine-protein kinase G-rich" evidence="2">
    <location>
        <begin position="57"/>
        <end position="137"/>
    </location>
</feature>
<evidence type="ECO:0000313" key="3">
    <source>
        <dbReference type="EMBL" id="HGU42425.1"/>
    </source>
</evidence>
<dbReference type="Pfam" id="PF13807">
    <property type="entry name" value="GNVR"/>
    <property type="match status" value="1"/>
</dbReference>
<keyword evidence="1" id="KW-1133">Transmembrane helix</keyword>
<proteinExistence type="predicted"/>
<comment type="caution">
    <text evidence="3">The sequence shown here is derived from an EMBL/GenBank/DDBJ whole genome shotgun (WGS) entry which is preliminary data.</text>
</comment>
<dbReference type="InterPro" id="IPR032807">
    <property type="entry name" value="GNVR"/>
</dbReference>
<organism evidence="3">
    <name type="scientific">Fervidobacterium pennivorans</name>
    <dbReference type="NCBI Taxonomy" id="93466"/>
    <lineage>
        <taxon>Bacteria</taxon>
        <taxon>Thermotogati</taxon>
        <taxon>Thermotogota</taxon>
        <taxon>Thermotogae</taxon>
        <taxon>Thermotogales</taxon>
        <taxon>Fervidobacteriaceae</taxon>
        <taxon>Fervidobacterium</taxon>
    </lineage>
</organism>
<dbReference type="PANTHER" id="PTHR32309:SF13">
    <property type="entry name" value="FERRIC ENTEROBACTIN TRANSPORT PROTEIN FEPE"/>
    <property type="match status" value="1"/>
</dbReference>
<keyword evidence="1" id="KW-0472">Membrane</keyword>
<gene>
    <name evidence="3" type="ORF">ENT72_05885</name>
</gene>
<evidence type="ECO:0000256" key="1">
    <source>
        <dbReference type="SAM" id="Phobius"/>
    </source>
</evidence>
<dbReference type="AlphaFoldDB" id="A0A7C4VW75"/>
<dbReference type="EMBL" id="DSZT01000187">
    <property type="protein sequence ID" value="HGU42425.1"/>
    <property type="molecule type" value="Genomic_DNA"/>
</dbReference>
<dbReference type="GO" id="GO:0005886">
    <property type="term" value="C:plasma membrane"/>
    <property type="evidence" value="ECO:0007669"/>
    <property type="project" value="TreeGrafter"/>
</dbReference>
<dbReference type="PANTHER" id="PTHR32309">
    <property type="entry name" value="TYROSINE-PROTEIN KINASE"/>
    <property type="match status" value="1"/>
</dbReference>